<keyword evidence="1" id="KW-1133">Transmembrane helix</keyword>
<comment type="caution">
    <text evidence="2">The sequence shown here is derived from an EMBL/GenBank/DDBJ whole genome shotgun (WGS) entry which is preliminary data.</text>
</comment>
<dbReference type="AlphaFoldDB" id="A0AAD8XQT7"/>
<reference evidence="2" key="1">
    <citation type="submission" date="2021-12" db="EMBL/GenBank/DDBJ databases">
        <title>Comparative genomics, transcriptomics and evolutionary studies reveal genomic signatures of adaptation to plant cell wall in hemibiotrophic fungi.</title>
        <authorList>
            <consortium name="DOE Joint Genome Institute"/>
            <person name="Baroncelli R."/>
            <person name="Diaz J.F."/>
            <person name="Benocci T."/>
            <person name="Peng M."/>
            <person name="Battaglia E."/>
            <person name="Haridas S."/>
            <person name="Andreopoulos W."/>
            <person name="Labutti K."/>
            <person name="Pangilinan J."/>
            <person name="Floch G.L."/>
            <person name="Makela M.R."/>
            <person name="Henrissat B."/>
            <person name="Grigoriev I.V."/>
            <person name="Crouch J.A."/>
            <person name="De Vries R.P."/>
            <person name="Sukno S.A."/>
            <person name="Thon M.R."/>
        </authorList>
    </citation>
    <scope>NUCLEOTIDE SEQUENCE</scope>
    <source>
        <strain evidence="2">CBS 112980</strain>
    </source>
</reference>
<evidence type="ECO:0000313" key="3">
    <source>
        <dbReference type="Proteomes" id="UP001244207"/>
    </source>
</evidence>
<sequence length="103" mass="11424">MLVICISGTTLIYTIFLSFICALARRMRQRGFCNCNTRVRMEGWSEVAIDISRRGCCCCLFPALDRLAMAMNCSHLASEGSGSSHVERRFATTRKAFGEMSAG</sequence>
<feature type="transmembrane region" description="Helical" evidence="1">
    <location>
        <begin position="6"/>
        <end position="24"/>
    </location>
</feature>
<proteinExistence type="predicted"/>
<dbReference type="GeneID" id="85386401"/>
<name>A0AAD8XQT7_GLOAC</name>
<organism evidence="2 3">
    <name type="scientific">Glomerella acutata</name>
    <name type="common">Colletotrichum acutatum</name>
    <dbReference type="NCBI Taxonomy" id="27357"/>
    <lineage>
        <taxon>Eukaryota</taxon>
        <taxon>Fungi</taxon>
        <taxon>Dikarya</taxon>
        <taxon>Ascomycota</taxon>
        <taxon>Pezizomycotina</taxon>
        <taxon>Sordariomycetes</taxon>
        <taxon>Hypocreomycetidae</taxon>
        <taxon>Glomerellales</taxon>
        <taxon>Glomerellaceae</taxon>
        <taxon>Colletotrichum</taxon>
        <taxon>Colletotrichum acutatum species complex</taxon>
    </lineage>
</organism>
<gene>
    <name evidence="2" type="ORF">BDZ83DRAFT_3483</name>
</gene>
<dbReference type="EMBL" id="JAHMHS010000001">
    <property type="protein sequence ID" value="KAK1731763.1"/>
    <property type="molecule type" value="Genomic_DNA"/>
</dbReference>
<evidence type="ECO:0000256" key="1">
    <source>
        <dbReference type="SAM" id="Phobius"/>
    </source>
</evidence>
<keyword evidence="1" id="KW-0812">Transmembrane</keyword>
<dbReference type="RefSeq" id="XP_060371818.1">
    <property type="nucleotide sequence ID" value="XM_060502502.1"/>
</dbReference>
<protein>
    <submittedName>
        <fullName evidence="2">Uncharacterized protein</fullName>
    </submittedName>
</protein>
<dbReference type="Proteomes" id="UP001244207">
    <property type="component" value="Unassembled WGS sequence"/>
</dbReference>
<keyword evidence="1" id="KW-0472">Membrane</keyword>
<accession>A0AAD8XQT7</accession>
<keyword evidence="3" id="KW-1185">Reference proteome</keyword>
<evidence type="ECO:0000313" key="2">
    <source>
        <dbReference type="EMBL" id="KAK1731763.1"/>
    </source>
</evidence>